<evidence type="ECO:0000256" key="2">
    <source>
        <dbReference type="ARBA" id="ARBA00023125"/>
    </source>
</evidence>
<keyword evidence="3" id="KW-0804">Transcription</keyword>
<evidence type="ECO:0000259" key="4">
    <source>
        <dbReference type="PROSITE" id="PS50949"/>
    </source>
</evidence>
<sequence>MARPSPRIEVAHEALRQAIIEQALKPGTKLPEDVIGEQFAMSRTLVRAVLAKLEAEGLVDAHPKRTATVAQPTLAEARDVFGVRRALEAEAVRLVAKRWQPAFASELESLLRQEDEARSRQDERVSIHLAGEFHLRLAHLSGNALLERYLRELITRCSLILAVFGRPHSSDCAIEEHSALIAALSAGKAEEAVAIMNTHIGAVERRALLGGDDEKPAALGDVLSHYAAAVTARQAPKPTAKPSKTASSK</sequence>
<evidence type="ECO:0000313" key="6">
    <source>
        <dbReference type="Proteomes" id="UP001144805"/>
    </source>
</evidence>
<dbReference type="SMART" id="SM00345">
    <property type="entry name" value="HTH_GNTR"/>
    <property type="match status" value="1"/>
</dbReference>
<evidence type="ECO:0000313" key="5">
    <source>
        <dbReference type="EMBL" id="MCX5571145.1"/>
    </source>
</evidence>
<dbReference type="Pfam" id="PF07729">
    <property type="entry name" value="FCD"/>
    <property type="match status" value="1"/>
</dbReference>
<dbReference type="SMART" id="SM00895">
    <property type="entry name" value="FCD"/>
    <property type="match status" value="1"/>
</dbReference>
<reference evidence="5" key="1">
    <citation type="submission" date="2022-11" db="EMBL/GenBank/DDBJ databases">
        <title>Biodiversity and phylogenetic relationships of bacteria.</title>
        <authorList>
            <person name="Machado R.A.R."/>
            <person name="Bhat A."/>
            <person name="Loulou A."/>
            <person name="Kallel S."/>
        </authorList>
    </citation>
    <scope>NUCLEOTIDE SEQUENCE</scope>
    <source>
        <strain evidence="5">K-TC2</strain>
    </source>
</reference>
<dbReference type="RefSeq" id="WP_266340109.1">
    <property type="nucleotide sequence ID" value="NZ_JAPKNK010000008.1"/>
</dbReference>
<dbReference type="PANTHER" id="PTHR43537">
    <property type="entry name" value="TRANSCRIPTIONAL REGULATOR, GNTR FAMILY"/>
    <property type="match status" value="1"/>
</dbReference>
<dbReference type="PROSITE" id="PS50949">
    <property type="entry name" value="HTH_GNTR"/>
    <property type="match status" value="1"/>
</dbReference>
<feature type="domain" description="HTH gntR-type" evidence="4">
    <location>
        <begin position="5"/>
        <end position="72"/>
    </location>
</feature>
<dbReference type="GO" id="GO:0003700">
    <property type="term" value="F:DNA-binding transcription factor activity"/>
    <property type="evidence" value="ECO:0007669"/>
    <property type="project" value="InterPro"/>
</dbReference>
<evidence type="ECO:0000256" key="3">
    <source>
        <dbReference type="ARBA" id="ARBA00023163"/>
    </source>
</evidence>
<dbReference type="SUPFAM" id="SSF46785">
    <property type="entry name" value="Winged helix' DNA-binding domain"/>
    <property type="match status" value="1"/>
</dbReference>
<dbReference type="InterPro" id="IPR011711">
    <property type="entry name" value="GntR_C"/>
</dbReference>
<keyword evidence="2" id="KW-0238">DNA-binding</keyword>
<dbReference type="Proteomes" id="UP001144805">
    <property type="component" value="Unassembled WGS sequence"/>
</dbReference>
<name>A0A9X3INP1_9HYPH</name>
<dbReference type="AlphaFoldDB" id="A0A9X3INP1"/>
<dbReference type="GO" id="GO:0003677">
    <property type="term" value="F:DNA binding"/>
    <property type="evidence" value="ECO:0007669"/>
    <property type="project" value="UniProtKB-KW"/>
</dbReference>
<gene>
    <name evidence="5" type="ORF">OSH07_18230</name>
</gene>
<accession>A0A9X3INP1</accession>
<evidence type="ECO:0000256" key="1">
    <source>
        <dbReference type="ARBA" id="ARBA00023015"/>
    </source>
</evidence>
<dbReference type="InterPro" id="IPR036388">
    <property type="entry name" value="WH-like_DNA-bd_sf"/>
</dbReference>
<protein>
    <submittedName>
        <fullName evidence="5">GntR family transcriptional regulator</fullName>
    </submittedName>
</protein>
<dbReference type="SUPFAM" id="SSF48008">
    <property type="entry name" value="GntR ligand-binding domain-like"/>
    <property type="match status" value="1"/>
</dbReference>
<keyword evidence="6" id="KW-1185">Reference proteome</keyword>
<comment type="caution">
    <text evidence="5">The sequence shown here is derived from an EMBL/GenBank/DDBJ whole genome shotgun (WGS) entry which is preliminary data.</text>
</comment>
<dbReference type="PANTHER" id="PTHR43537:SF53">
    <property type="entry name" value="HTH-TYPE TRANSCRIPTIONAL REPRESSOR NANR"/>
    <property type="match status" value="1"/>
</dbReference>
<dbReference type="InterPro" id="IPR036390">
    <property type="entry name" value="WH_DNA-bd_sf"/>
</dbReference>
<proteinExistence type="predicted"/>
<dbReference type="EMBL" id="JAPKNK010000008">
    <property type="protein sequence ID" value="MCX5571145.1"/>
    <property type="molecule type" value="Genomic_DNA"/>
</dbReference>
<dbReference type="Pfam" id="PF00392">
    <property type="entry name" value="GntR"/>
    <property type="match status" value="1"/>
</dbReference>
<keyword evidence="1" id="KW-0805">Transcription regulation</keyword>
<organism evidence="5 6">
    <name type="scientific">Kaistia nematophila</name>
    <dbReference type="NCBI Taxonomy" id="2994654"/>
    <lineage>
        <taxon>Bacteria</taxon>
        <taxon>Pseudomonadati</taxon>
        <taxon>Pseudomonadota</taxon>
        <taxon>Alphaproteobacteria</taxon>
        <taxon>Hyphomicrobiales</taxon>
        <taxon>Kaistiaceae</taxon>
        <taxon>Kaistia</taxon>
    </lineage>
</organism>
<dbReference type="InterPro" id="IPR008920">
    <property type="entry name" value="TF_FadR/GntR_C"/>
</dbReference>
<dbReference type="InterPro" id="IPR000524">
    <property type="entry name" value="Tscrpt_reg_HTH_GntR"/>
</dbReference>
<dbReference type="Gene3D" id="1.10.10.10">
    <property type="entry name" value="Winged helix-like DNA-binding domain superfamily/Winged helix DNA-binding domain"/>
    <property type="match status" value="1"/>
</dbReference>
<dbReference type="Gene3D" id="1.20.120.530">
    <property type="entry name" value="GntR ligand-binding domain-like"/>
    <property type="match status" value="1"/>
</dbReference>